<evidence type="ECO:0000313" key="1">
    <source>
        <dbReference type="EMBL" id="MCZ0866641.1"/>
    </source>
</evidence>
<proteinExistence type="predicted"/>
<dbReference type="RefSeq" id="WP_258332668.1">
    <property type="nucleotide sequence ID" value="NZ_JAPTGG010000014.1"/>
</dbReference>
<reference evidence="1 2" key="1">
    <citation type="submission" date="2022-12" db="EMBL/GenBank/DDBJ databases">
        <title>Dasania phycosphaerae sp. nov., isolated from particulate material of the south coast of Korea.</title>
        <authorList>
            <person name="Jiang Y."/>
        </authorList>
    </citation>
    <scope>NUCLEOTIDE SEQUENCE [LARGE SCALE GENOMIC DNA]</scope>
    <source>
        <strain evidence="1 2">GY-19</strain>
    </source>
</reference>
<keyword evidence="2" id="KW-1185">Reference proteome</keyword>
<dbReference type="Proteomes" id="UP001069090">
    <property type="component" value="Unassembled WGS sequence"/>
</dbReference>
<sequence>MYFSLGDLLLLAAFITLLVYWWRAQGVKQQAFAAVKKHCKEMDVQLLDEGVALRGFWCKRDEQGRLKLWRSFVFEFSSTGNERYQGRVIMLGQEIEKIELQPHRLN</sequence>
<dbReference type="InterPro" id="IPR021732">
    <property type="entry name" value="DUF3301"/>
</dbReference>
<dbReference type="EMBL" id="JAPTGG010000014">
    <property type="protein sequence ID" value="MCZ0866641.1"/>
    <property type="molecule type" value="Genomic_DNA"/>
</dbReference>
<organism evidence="1 2">
    <name type="scientific">Dasania phycosphaerae</name>
    <dbReference type="NCBI Taxonomy" id="2950436"/>
    <lineage>
        <taxon>Bacteria</taxon>
        <taxon>Pseudomonadati</taxon>
        <taxon>Pseudomonadota</taxon>
        <taxon>Gammaproteobacteria</taxon>
        <taxon>Cellvibrionales</taxon>
        <taxon>Spongiibacteraceae</taxon>
        <taxon>Dasania</taxon>
    </lineage>
</organism>
<dbReference type="AlphaFoldDB" id="A0A9J6RQS0"/>
<comment type="caution">
    <text evidence="1">The sequence shown here is derived from an EMBL/GenBank/DDBJ whole genome shotgun (WGS) entry which is preliminary data.</text>
</comment>
<dbReference type="Pfam" id="PF11743">
    <property type="entry name" value="DUF3301"/>
    <property type="match status" value="1"/>
</dbReference>
<gene>
    <name evidence="1" type="ORF">O0V09_15625</name>
</gene>
<name>A0A9J6RQS0_9GAMM</name>
<evidence type="ECO:0000313" key="2">
    <source>
        <dbReference type="Proteomes" id="UP001069090"/>
    </source>
</evidence>
<accession>A0A9J6RQS0</accession>
<protein>
    <submittedName>
        <fullName evidence="1">DUF3301 domain-containing protein</fullName>
    </submittedName>
</protein>